<evidence type="ECO:0000256" key="1">
    <source>
        <dbReference type="SAM" id="MobiDB-lite"/>
    </source>
</evidence>
<organism evidence="2">
    <name type="scientific">Graphocephala atropunctata</name>
    <dbReference type="NCBI Taxonomy" id="36148"/>
    <lineage>
        <taxon>Eukaryota</taxon>
        <taxon>Metazoa</taxon>
        <taxon>Ecdysozoa</taxon>
        <taxon>Arthropoda</taxon>
        <taxon>Hexapoda</taxon>
        <taxon>Insecta</taxon>
        <taxon>Pterygota</taxon>
        <taxon>Neoptera</taxon>
        <taxon>Paraneoptera</taxon>
        <taxon>Hemiptera</taxon>
        <taxon>Auchenorrhyncha</taxon>
        <taxon>Membracoidea</taxon>
        <taxon>Cicadellidae</taxon>
        <taxon>Cicadellinae</taxon>
        <taxon>Cicadellini</taxon>
        <taxon>Graphocephala</taxon>
    </lineage>
</organism>
<feature type="compositionally biased region" description="Basic and acidic residues" evidence="1">
    <location>
        <begin position="528"/>
        <end position="542"/>
    </location>
</feature>
<feature type="compositionally biased region" description="Basic and acidic residues" evidence="1">
    <location>
        <begin position="82"/>
        <end position="92"/>
    </location>
</feature>
<name>A0A1B6KPV7_9HEMI</name>
<proteinExistence type="predicted"/>
<feature type="region of interest" description="Disordered" evidence="1">
    <location>
        <begin position="361"/>
        <end position="382"/>
    </location>
</feature>
<feature type="region of interest" description="Disordered" evidence="1">
    <location>
        <begin position="528"/>
        <end position="557"/>
    </location>
</feature>
<feature type="compositionally biased region" description="Basic and acidic residues" evidence="1">
    <location>
        <begin position="422"/>
        <end position="431"/>
    </location>
</feature>
<feature type="compositionally biased region" description="Basic residues" evidence="1">
    <location>
        <begin position="544"/>
        <end position="557"/>
    </location>
</feature>
<sequence length="557" mass="62908">YAPLSGDMAEVCPFPTMVRNSSDSLRRHLNSTSTAEQTEQDTNGRTEQEPDRSDEKLTPNHNYSNRGIPTAEIVGSSVKRFSRSESKPEAAKKTSKLPRVPQKTVQEPQAEQREVVKSPTNPNSVSEPIVSQEQPRRNSLERPSFYNSLYKTGSRSYSGSLSRSVSHSVNGDMSSDLSTPTGSEQLNRLDRYLSSRIDNGESSTSEYNLHRPYSTLGRSYSVKGPAAAIKSYDALKTPKKSSVETDLEARYSRSPSAITRVSSLKESDRFSSRFLRPKSFYGATDFSNYQGLQPSPPAESVKPGLDLLSERKSAFVGRRSPSYQRSISLFEGKKGDEYHRSLSVTPERSVLGKFLSDKKAENLPEKSSKINNDDNNEKVKTRKVSRFLRPDFYDTPKEESVYVKKEKDKTPTTRQKKSSKKSLQDDLKNQENRLSIVDKAIKSLKEKTLSKDDPESMARESNLIKRAVSLEDCSLVPESRSRRSSSLTPQTYTDKKYNTMKNEKMFQKKRVEDFKKIVDSKLNTKSRELTAETPSKNHDSVIKKLARKLSPKNKVKQ</sequence>
<evidence type="ECO:0000313" key="2">
    <source>
        <dbReference type="EMBL" id="JAT13476.1"/>
    </source>
</evidence>
<feature type="region of interest" description="Disordered" evidence="1">
    <location>
        <begin position="1"/>
        <end position="185"/>
    </location>
</feature>
<dbReference type="AlphaFoldDB" id="A0A1B6KPV7"/>
<reference evidence="2" key="1">
    <citation type="submission" date="2015-11" db="EMBL/GenBank/DDBJ databases">
        <title>De novo transcriptome assembly of four potential Pierce s Disease insect vectors from Arizona vineyards.</title>
        <authorList>
            <person name="Tassone E.E."/>
        </authorList>
    </citation>
    <scope>NUCLEOTIDE SEQUENCE</scope>
</reference>
<accession>A0A1B6KPV7</accession>
<feature type="compositionally biased region" description="Low complexity" evidence="1">
    <location>
        <begin position="153"/>
        <end position="169"/>
    </location>
</feature>
<feature type="region of interest" description="Disordered" evidence="1">
    <location>
        <begin position="399"/>
        <end position="431"/>
    </location>
</feature>
<feature type="compositionally biased region" description="Polar residues" evidence="1">
    <location>
        <begin position="118"/>
        <end position="133"/>
    </location>
</feature>
<feature type="compositionally biased region" description="Polar residues" evidence="1">
    <location>
        <begin position="30"/>
        <end position="41"/>
    </location>
</feature>
<protein>
    <submittedName>
        <fullName evidence="2">Uncharacterized protein</fullName>
    </submittedName>
</protein>
<dbReference type="EMBL" id="GEBQ01026501">
    <property type="protein sequence ID" value="JAT13476.1"/>
    <property type="molecule type" value="Transcribed_RNA"/>
</dbReference>
<feature type="non-terminal residue" evidence="2">
    <location>
        <position position="1"/>
    </location>
</feature>
<feature type="non-terminal residue" evidence="2">
    <location>
        <position position="557"/>
    </location>
</feature>
<feature type="compositionally biased region" description="Basic and acidic residues" evidence="1">
    <location>
        <begin position="361"/>
        <end position="379"/>
    </location>
</feature>
<gene>
    <name evidence="2" type="ORF">g.32341</name>
</gene>
<feature type="compositionally biased region" description="Polar residues" evidence="1">
    <location>
        <begin position="171"/>
        <end position="185"/>
    </location>
</feature>
<feature type="compositionally biased region" description="Basic and acidic residues" evidence="1">
    <location>
        <begin position="42"/>
        <end position="58"/>
    </location>
</feature>
<feature type="compositionally biased region" description="Basic and acidic residues" evidence="1">
    <location>
        <begin position="399"/>
        <end position="411"/>
    </location>
</feature>
<feature type="region of interest" description="Disordered" evidence="1">
    <location>
        <begin position="475"/>
        <end position="495"/>
    </location>
</feature>